<dbReference type="Pfam" id="PF02674">
    <property type="entry name" value="Colicin_V"/>
    <property type="match status" value="1"/>
</dbReference>
<feature type="transmembrane region" description="Helical" evidence="5">
    <location>
        <begin position="78"/>
        <end position="105"/>
    </location>
</feature>
<evidence type="ECO:0000313" key="7">
    <source>
        <dbReference type="Proteomes" id="UP001595387"/>
    </source>
</evidence>
<proteinExistence type="predicted"/>
<gene>
    <name evidence="6" type="ORF">ACFODW_09645</name>
</gene>
<comment type="subcellular location">
    <subcellularLocation>
        <location evidence="1">Membrane</location>
        <topology evidence="1">Multi-pass membrane protein</topology>
    </subcellularLocation>
</comment>
<evidence type="ECO:0000256" key="1">
    <source>
        <dbReference type="ARBA" id="ARBA00004141"/>
    </source>
</evidence>
<dbReference type="Proteomes" id="UP001595387">
    <property type="component" value="Unassembled WGS sequence"/>
</dbReference>
<name>A0ABV7A684_9BACI</name>
<keyword evidence="7" id="KW-1185">Reference proteome</keyword>
<keyword evidence="2 5" id="KW-0812">Transmembrane</keyword>
<dbReference type="EMBL" id="JBHRRZ010000015">
    <property type="protein sequence ID" value="MFC2948601.1"/>
    <property type="molecule type" value="Genomic_DNA"/>
</dbReference>
<reference evidence="7" key="1">
    <citation type="journal article" date="2019" name="Int. J. Syst. Evol. Microbiol.">
        <title>The Global Catalogue of Microorganisms (GCM) 10K type strain sequencing project: providing services to taxonomists for standard genome sequencing and annotation.</title>
        <authorList>
            <consortium name="The Broad Institute Genomics Platform"/>
            <consortium name="The Broad Institute Genome Sequencing Center for Infectious Disease"/>
            <person name="Wu L."/>
            <person name="Ma J."/>
        </authorList>
    </citation>
    <scope>NUCLEOTIDE SEQUENCE [LARGE SCALE GENOMIC DNA]</scope>
    <source>
        <strain evidence="7">KCTC 13193</strain>
    </source>
</reference>
<evidence type="ECO:0000256" key="5">
    <source>
        <dbReference type="SAM" id="Phobius"/>
    </source>
</evidence>
<sequence length="187" mass="21286">MFDFILILLLVFGFLMGLKRGFILQLFHLVGFIIAFIVAVMYYDEFGTRLALWVPYPDLGDEHAWAEFLQELPLESGFYNAVAFAIIFFAVKMILQIIASMLDFVASIPILRSVNKLLGSVLGFVEIYLLLFIVLYILALTPVAEIQSWINGSAIALFILEHTPYFSEKITELWFAHVAGILEPRQD</sequence>
<accession>A0ABV7A684</accession>
<feature type="transmembrane region" description="Helical" evidence="5">
    <location>
        <begin position="21"/>
        <end position="43"/>
    </location>
</feature>
<dbReference type="PANTHER" id="PTHR37306:SF1">
    <property type="entry name" value="COLICIN V PRODUCTION PROTEIN"/>
    <property type="match status" value="1"/>
</dbReference>
<dbReference type="PANTHER" id="PTHR37306">
    <property type="entry name" value="COLICIN V PRODUCTION PROTEIN"/>
    <property type="match status" value="1"/>
</dbReference>
<dbReference type="InterPro" id="IPR003825">
    <property type="entry name" value="Colicin-V_CvpA"/>
</dbReference>
<feature type="transmembrane region" description="Helical" evidence="5">
    <location>
        <begin position="117"/>
        <end position="139"/>
    </location>
</feature>
<dbReference type="RefSeq" id="WP_390305763.1">
    <property type="nucleotide sequence ID" value="NZ_JBHRRZ010000015.1"/>
</dbReference>
<organism evidence="6 7">
    <name type="scientific">Virgibacillus sediminis</name>
    <dbReference type="NCBI Taxonomy" id="202260"/>
    <lineage>
        <taxon>Bacteria</taxon>
        <taxon>Bacillati</taxon>
        <taxon>Bacillota</taxon>
        <taxon>Bacilli</taxon>
        <taxon>Bacillales</taxon>
        <taxon>Bacillaceae</taxon>
        <taxon>Virgibacillus</taxon>
    </lineage>
</organism>
<evidence type="ECO:0000256" key="2">
    <source>
        <dbReference type="ARBA" id="ARBA00022692"/>
    </source>
</evidence>
<protein>
    <submittedName>
        <fullName evidence="6">CvpA family protein</fullName>
    </submittedName>
</protein>
<evidence type="ECO:0000256" key="4">
    <source>
        <dbReference type="ARBA" id="ARBA00023136"/>
    </source>
</evidence>
<keyword evidence="3 5" id="KW-1133">Transmembrane helix</keyword>
<comment type="caution">
    <text evidence="6">The sequence shown here is derived from an EMBL/GenBank/DDBJ whole genome shotgun (WGS) entry which is preliminary data.</text>
</comment>
<keyword evidence="4 5" id="KW-0472">Membrane</keyword>
<evidence type="ECO:0000256" key="3">
    <source>
        <dbReference type="ARBA" id="ARBA00022989"/>
    </source>
</evidence>
<evidence type="ECO:0000313" key="6">
    <source>
        <dbReference type="EMBL" id="MFC2948601.1"/>
    </source>
</evidence>